<keyword evidence="2" id="KW-0223">Dioxygenase</keyword>
<evidence type="ECO:0000313" key="2">
    <source>
        <dbReference type="EMBL" id="MCW1912810.1"/>
    </source>
</evidence>
<sequence length="320" mass="34921">MTQTATAQITGIHHVTAIASDPQKNIDFYAGLLGLRQVKKTVNFDDPSAYHLYYGDEHGTPGSIVTFFYWPGHEARGRIGSGQTTALVFSAPPASLAWWQERLARHGVKVEHKTRFGEEVLAFVDPDEIPVEIVAVAEDSRSGWTGSGIPAEHAIRGLHTAELTVAFAAPTEALLSIEMQFRLVKREGDRARFEAGPGGSGRYADVIQAPSAKRGSGGSGTIHHIAWSVPDDATELAKQSELQESGYQVSPVMDRDYFHSIYYRERGGILFEIATETPGFAVDEPAASLGTALKLPRQFEPHRAKIEQLLPPVEVAKSFT</sequence>
<comment type="caution">
    <text evidence="2">The sequence shown here is derived from an EMBL/GenBank/DDBJ whole genome shotgun (WGS) entry which is preliminary data.</text>
</comment>
<keyword evidence="2" id="KW-0560">Oxidoreductase</keyword>
<feature type="domain" description="VOC" evidence="1">
    <location>
        <begin position="11"/>
        <end position="136"/>
    </location>
</feature>
<gene>
    <name evidence="2" type="ORF">OJ996_04450</name>
</gene>
<dbReference type="InterPro" id="IPR052537">
    <property type="entry name" value="Extradiol_RC_dioxygenase"/>
</dbReference>
<dbReference type="SUPFAM" id="SSF54593">
    <property type="entry name" value="Glyoxalase/Bleomycin resistance protein/Dihydroxybiphenyl dioxygenase"/>
    <property type="match status" value="1"/>
</dbReference>
<feature type="domain" description="VOC" evidence="1">
    <location>
        <begin position="157"/>
        <end position="276"/>
    </location>
</feature>
<dbReference type="PROSITE" id="PS51819">
    <property type="entry name" value="VOC"/>
    <property type="match status" value="2"/>
</dbReference>
<dbReference type="PANTHER" id="PTHR36110">
    <property type="entry name" value="RING-CLEAVING DIOXYGENASE MHQE-RELATED"/>
    <property type="match status" value="1"/>
</dbReference>
<dbReference type="GO" id="GO:0051213">
    <property type="term" value="F:dioxygenase activity"/>
    <property type="evidence" value="ECO:0007669"/>
    <property type="project" value="UniProtKB-KW"/>
</dbReference>
<dbReference type="RefSeq" id="WP_264511613.1">
    <property type="nucleotide sequence ID" value="NZ_JAPDDR010000002.1"/>
</dbReference>
<dbReference type="EMBL" id="JAPDDR010000002">
    <property type="protein sequence ID" value="MCW1912810.1"/>
    <property type="molecule type" value="Genomic_DNA"/>
</dbReference>
<dbReference type="InterPro" id="IPR029068">
    <property type="entry name" value="Glyas_Bleomycin-R_OHBP_Dase"/>
</dbReference>
<accession>A0ABT3FZ01</accession>
<dbReference type="InterPro" id="IPR037523">
    <property type="entry name" value="VOC_core"/>
</dbReference>
<name>A0ABT3FZ01_9BACT</name>
<protein>
    <submittedName>
        <fullName evidence="2">Ring-cleaving dioxygenase</fullName>
    </submittedName>
</protein>
<evidence type="ECO:0000313" key="3">
    <source>
        <dbReference type="Proteomes" id="UP001165653"/>
    </source>
</evidence>
<dbReference type="Proteomes" id="UP001165653">
    <property type="component" value="Unassembled WGS sequence"/>
</dbReference>
<evidence type="ECO:0000259" key="1">
    <source>
        <dbReference type="PROSITE" id="PS51819"/>
    </source>
</evidence>
<organism evidence="2 3">
    <name type="scientific">Luteolibacter rhizosphaerae</name>
    <dbReference type="NCBI Taxonomy" id="2989719"/>
    <lineage>
        <taxon>Bacteria</taxon>
        <taxon>Pseudomonadati</taxon>
        <taxon>Verrucomicrobiota</taxon>
        <taxon>Verrucomicrobiia</taxon>
        <taxon>Verrucomicrobiales</taxon>
        <taxon>Verrucomicrobiaceae</taxon>
        <taxon>Luteolibacter</taxon>
    </lineage>
</organism>
<dbReference type="Gene3D" id="3.10.180.10">
    <property type="entry name" value="2,3-Dihydroxybiphenyl 1,2-Dioxygenase, domain 1"/>
    <property type="match status" value="2"/>
</dbReference>
<dbReference type="CDD" id="cd08347">
    <property type="entry name" value="PcpA_C_like"/>
    <property type="match status" value="1"/>
</dbReference>
<dbReference type="PANTHER" id="PTHR36110:SF4">
    <property type="entry name" value="RING-CLEAVING DIOXYGENASE MHQA-RELATED"/>
    <property type="match status" value="1"/>
</dbReference>
<proteinExistence type="predicted"/>
<keyword evidence="3" id="KW-1185">Reference proteome</keyword>
<dbReference type="InterPro" id="IPR004360">
    <property type="entry name" value="Glyas_Fos-R_dOase_dom"/>
</dbReference>
<reference evidence="2" key="1">
    <citation type="submission" date="2022-10" db="EMBL/GenBank/DDBJ databases">
        <title>Luteolibacter sp. GHJ8, whole genome shotgun sequencing project.</title>
        <authorList>
            <person name="Zhao G."/>
            <person name="Shen L."/>
        </authorList>
    </citation>
    <scope>NUCLEOTIDE SEQUENCE</scope>
    <source>
        <strain evidence="2">GHJ8</strain>
    </source>
</reference>
<dbReference type="Pfam" id="PF00903">
    <property type="entry name" value="Glyoxalase"/>
    <property type="match status" value="1"/>
</dbReference>